<evidence type="ECO:0000256" key="4">
    <source>
        <dbReference type="ARBA" id="ARBA00022692"/>
    </source>
</evidence>
<evidence type="ECO:0008006" key="11">
    <source>
        <dbReference type="Google" id="ProtNLM"/>
    </source>
</evidence>
<dbReference type="NCBIfam" id="TIGR01065">
    <property type="entry name" value="hlyIII"/>
    <property type="match status" value="1"/>
</dbReference>
<protein>
    <recommendedName>
        <fullName evidence="11">Channel protein (Hemolysin III family)</fullName>
    </recommendedName>
</protein>
<keyword evidence="4 8" id="KW-0812">Transmembrane</keyword>
<feature type="transmembrane region" description="Helical" evidence="8">
    <location>
        <begin position="251"/>
        <end position="275"/>
    </location>
</feature>
<feature type="region of interest" description="Disordered" evidence="7">
    <location>
        <begin position="1"/>
        <end position="44"/>
    </location>
</feature>
<evidence type="ECO:0000256" key="3">
    <source>
        <dbReference type="ARBA" id="ARBA00022475"/>
    </source>
</evidence>
<evidence type="ECO:0000256" key="7">
    <source>
        <dbReference type="SAM" id="MobiDB-lite"/>
    </source>
</evidence>
<evidence type="ECO:0000256" key="6">
    <source>
        <dbReference type="ARBA" id="ARBA00023136"/>
    </source>
</evidence>
<name>A0ABP8WCH7_9MICO</name>
<comment type="subcellular location">
    <subcellularLocation>
        <location evidence="1">Cell membrane</location>
        <topology evidence="1">Multi-pass membrane protein</topology>
    </subcellularLocation>
</comment>
<feature type="transmembrane region" description="Helical" evidence="8">
    <location>
        <begin position="105"/>
        <end position="124"/>
    </location>
</feature>
<feature type="compositionally biased region" description="Basic and acidic residues" evidence="7">
    <location>
        <begin position="35"/>
        <end position="44"/>
    </location>
</feature>
<feature type="transmembrane region" description="Helical" evidence="8">
    <location>
        <begin position="194"/>
        <end position="214"/>
    </location>
</feature>
<feature type="compositionally biased region" description="Gly residues" evidence="7">
    <location>
        <begin position="22"/>
        <end position="31"/>
    </location>
</feature>
<feature type="transmembrane region" description="Helical" evidence="8">
    <location>
        <begin position="145"/>
        <end position="162"/>
    </location>
</feature>
<reference evidence="10" key="1">
    <citation type="journal article" date="2019" name="Int. J. Syst. Evol. Microbiol.">
        <title>The Global Catalogue of Microorganisms (GCM) 10K type strain sequencing project: providing services to taxonomists for standard genome sequencing and annotation.</title>
        <authorList>
            <consortium name="The Broad Institute Genomics Platform"/>
            <consortium name="The Broad Institute Genome Sequencing Center for Infectious Disease"/>
            <person name="Wu L."/>
            <person name="Ma J."/>
        </authorList>
    </citation>
    <scope>NUCLEOTIDE SEQUENCE [LARGE SCALE GENOMIC DNA]</scope>
    <source>
        <strain evidence="10">JCM 17975</strain>
    </source>
</reference>
<gene>
    <name evidence="9" type="ORF">GCM10023198_00620</name>
</gene>
<evidence type="ECO:0000313" key="9">
    <source>
        <dbReference type="EMBL" id="GAA4686315.1"/>
    </source>
</evidence>
<organism evidence="9 10">
    <name type="scientific">Promicromonospora umidemergens</name>
    <dbReference type="NCBI Taxonomy" id="629679"/>
    <lineage>
        <taxon>Bacteria</taxon>
        <taxon>Bacillati</taxon>
        <taxon>Actinomycetota</taxon>
        <taxon>Actinomycetes</taxon>
        <taxon>Micrococcales</taxon>
        <taxon>Promicromonosporaceae</taxon>
        <taxon>Promicromonospora</taxon>
    </lineage>
</organism>
<dbReference type="PANTHER" id="PTHR20855">
    <property type="entry name" value="ADIPOR/PROGESTIN RECEPTOR-RELATED"/>
    <property type="match status" value="1"/>
</dbReference>
<dbReference type="InterPro" id="IPR004254">
    <property type="entry name" value="AdipoR/HlyIII-related"/>
</dbReference>
<dbReference type="PANTHER" id="PTHR20855:SF3">
    <property type="entry name" value="LD03007P"/>
    <property type="match status" value="1"/>
</dbReference>
<evidence type="ECO:0000256" key="8">
    <source>
        <dbReference type="SAM" id="Phobius"/>
    </source>
</evidence>
<keyword evidence="5 8" id="KW-1133">Transmembrane helix</keyword>
<feature type="transmembrane region" description="Helical" evidence="8">
    <location>
        <begin position="78"/>
        <end position="99"/>
    </location>
</feature>
<accession>A0ABP8WCH7</accession>
<dbReference type="Pfam" id="PF03006">
    <property type="entry name" value="HlyIII"/>
    <property type="match status" value="1"/>
</dbReference>
<evidence type="ECO:0000313" key="10">
    <source>
        <dbReference type="Proteomes" id="UP001500843"/>
    </source>
</evidence>
<dbReference type="InterPro" id="IPR005744">
    <property type="entry name" value="Hy-lIII"/>
</dbReference>
<evidence type="ECO:0000256" key="1">
    <source>
        <dbReference type="ARBA" id="ARBA00004651"/>
    </source>
</evidence>
<feature type="transmembrane region" description="Helical" evidence="8">
    <location>
        <begin position="220"/>
        <end position="239"/>
    </location>
</feature>
<sequence>MPNTEESSVRAHTDEPDDSAGTSGGSSGGSSGEAADQHTGKLDEVRDKATDVVQVVSTSVSSTVEKVEQKIKPRLRGWIHAGTFPLALVASIVLIVLAPTVPGKVSASVFGLSACLLFGVSAVYHRGNWSPRADAVLRRLDHTNIFLIIAGTYTPLAVLLLPRDQGTVLLWLVWSGALLGLLARVFWLNAPRWVYVPVYLALGWVAVAYMGQFWATGGPAIVWLILAGGLAYTIGAIVYGTKKPDPSPTWFGFHEIFHVFTVIGFLCHLVAIYLANLAI</sequence>
<evidence type="ECO:0000256" key="2">
    <source>
        <dbReference type="ARBA" id="ARBA00008488"/>
    </source>
</evidence>
<keyword evidence="6 8" id="KW-0472">Membrane</keyword>
<comment type="caution">
    <text evidence="9">The sequence shown here is derived from an EMBL/GenBank/DDBJ whole genome shotgun (WGS) entry which is preliminary data.</text>
</comment>
<comment type="similarity">
    <text evidence="2">Belongs to the UPF0073 (Hly-III) family.</text>
</comment>
<dbReference type="Proteomes" id="UP001500843">
    <property type="component" value="Unassembled WGS sequence"/>
</dbReference>
<proteinExistence type="inferred from homology"/>
<evidence type="ECO:0000256" key="5">
    <source>
        <dbReference type="ARBA" id="ARBA00022989"/>
    </source>
</evidence>
<feature type="transmembrane region" description="Helical" evidence="8">
    <location>
        <begin position="168"/>
        <end position="187"/>
    </location>
</feature>
<dbReference type="EMBL" id="BAABHM010000002">
    <property type="protein sequence ID" value="GAA4686315.1"/>
    <property type="molecule type" value="Genomic_DNA"/>
</dbReference>
<keyword evidence="10" id="KW-1185">Reference proteome</keyword>
<keyword evidence="3" id="KW-1003">Cell membrane</keyword>